<keyword evidence="7" id="KW-0808">Transferase</keyword>
<dbReference type="InterPro" id="IPR044878">
    <property type="entry name" value="UbiA_sf"/>
</dbReference>
<keyword evidence="4 6" id="KW-1133">Transmembrane helix</keyword>
<accession>A0A372INQ9</accession>
<dbReference type="PANTHER" id="PTHR11048:SF5">
    <property type="entry name" value="DECAPRENYL-PHOSPHATE PHOSPHORIBOSYLTRANSFERASE"/>
    <property type="match status" value="1"/>
</dbReference>
<evidence type="ECO:0000256" key="1">
    <source>
        <dbReference type="ARBA" id="ARBA00004141"/>
    </source>
</evidence>
<keyword evidence="3 6" id="KW-0812">Transmembrane</keyword>
<dbReference type="EMBL" id="QVQT01000004">
    <property type="protein sequence ID" value="RFU16525.1"/>
    <property type="molecule type" value="Genomic_DNA"/>
</dbReference>
<dbReference type="InterPro" id="IPR036412">
    <property type="entry name" value="HAD-like_sf"/>
</dbReference>
<evidence type="ECO:0000256" key="4">
    <source>
        <dbReference type="ARBA" id="ARBA00022989"/>
    </source>
</evidence>
<dbReference type="InterPro" id="IPR000537">
    <property type="entry name" value="UbiA_prenyltransferase"/>
</dbReference>
<dbReference type="SUPFAM" id="SSF56784">
    <property type="entry name" value="HAD-like"/>
    <property type="match status" value="1"/>
</dbReference>
<evidence type="ECO:0000313" key="8">
    <source>
        <dbReference type="Proteomes" id="UP000264702"/>
    </source>
</evidence>
<feature type="transmembrane region" description="Helical" evidence="6">
    <location>
        <begin position="323"/>
        <end position="342"/>
    </location>
</feature>
<keyword evidence="5 6" id="KW-0472">Membrane</keyword>
<feature type="transmembrane region" description="Helical" evidence="6">
    <location>
        <begin position="396"/>
        <end position="416"/>
    </location>
</feature>
<evidence type="ECO:0000313" key="7">
    <source>
        <dbReference type="EMBL" id="RFU16525.1"/>
    </source>
</evidence>
<dbReference type="Proteomes" id="UP000264702">
    <property type="component" value="Unassembled WGS sequence"/>
</dbReference>
<dbReference type="RefSeq" id="WP_117301002.1">
    <property type="nucleotide sequence ID" value="NZ_QVQT02000004.1"/>
</dbReference>
<organism evidence="7 8">
    <name type="scientific">Paracidobacterium acidisoli</name>
    <dbReference type="NCBI Taxonomy" id="2303751"/>
    <lineage>
        <taxon>Bacteria</taxon>
        <taxon>Pseudomonadati</taxon>
        <taxon>Acidobacteriota</taxon>
        <taxon>Terriglobia</taxon>
        <taxon>Terriglobales</taxon>
        <taxon>Acidobacteriaceae</taxon>
        <taxon>Paracidobacterium</taxon>
    </lineage>
</organism>
<gene>
    <name evidence="7" type="ORF">D0Y96_11775</name>
</gene>
<reference evidence="7 8" key="1">
    <citation type="submission" date="2018-08" db="EMBL/GenBank/DDBJ databases">
        <title>Acidipila sp. 4G-K13, an acidobacterium isolated from forest soil.</title>
        <authorList>
            <person name="Gao Z.-H."/>
            <person name="Qiu L.-H."/>
        </authorList>
    </citation>
    <scope>NUCLEOTIDE SEQUENCE [LARGE SCALE GENOMIC DNA]</scope>
    <source>
        <strain evidence="7 8">4G-K13</strain>
    </source>
</reference>
<dbReference type="GO" id="GO:0005886">
    <property type="term" value="C:plasma membrane"/>
    <property type="evidence" value="ECO:0007669"/>
    <property type="project" value="TreeGrafter"/>
</dbReference>
<dbReference type="Gene3D" id="1.10.357.140">
    <property type="entry name" value="UbiA prenyltransferase"/>
    <property type="match status" value="1"/>
</dbReference>
<dbReference type="InterPro" id="IPR039653">
    <property type="entry name" value="Prenyltransferase"/>
</dbReference>
<dbReference type="InterPro" id="IPR023214">
    <property type="entry name" value="HAD_sf"/>
</dbReference>
<feature type="transmembrane region" description="Helical" evidence="6">
    <location>
        <begin position="348"/>
        <end position="366"/>
    </location>
</feature>
<feature type="transmembrane region" description="Helical" evidence="6">
    <location>
        <begin position="272"/>
        <end position="294"/>
    </location>
</feature>
<dbReference type="OrthoDB" id="9803632at2"/>
<feature type="transmembrane region" description="Helical" evidence="6">
    <location>
        <begin position="458"/>
        <end position="482"/>
    </location>
</feature>
<comment type="subcellular location">
    <subcellularLocation>
        <location evidence="1">Membrane</location>
        <topology evidence="1">Multi-pass membrane protein</topology>
    </subcellularLocation>
</comment>
<evidence type="ECO:0000256" key="6">
    <source>
        <dbReference type="SAM" id="Phobius"/>
    </source>
</evidence>
<feature type="transmembrane region" description="Helical" evidence="6">
    <location>
        <begin position="300"/>
        <end position="318"/>
    </location>
</feature>
<evidence type="ECO:0000256" key="3">
    <source>
        <dbReference type="ARBA" id="ARBA00022692"/>
    </source>
</evidence>
<dbReference type="Pfam" id="PF01040">
    <property type="entry name" value="UbiA"/>
    <property type="match status" value="1"/>
</dbReference>
<dbReference type="Pfam" id="PF12710">
    <property type="entry name" value="HAD"/>
    <property type="match status" value="1"/>
</dbReference>
<dbReference type="GO" id="GO:0016765">
    <property type="term" value="F:transferase activity, transferring alkyl or aryl (other than methyl) groups"/>
    <property type="evidence" value="ECO:0007669"/>
    <property type="project" value="InterPro"/>
</dbReference>
<proteinExistence type="predicted"/>
<comment type="caution">
    <text evidence="7">The sequence shown here is derived from an EMBL/GenBank/DDBJ whole genome shotgun (WGS) entry which is preliminary data.</text>
</comment>
<feature type="transmembrane region" description="Helical" evidence="6">
    <location>
        <begin position="230"/>
        <end position="251"/>
    </location>
</feature>
<dbReference type="NCBIfam" id="NF006088">
    <property type="entry name" value="PRK08238.1"/>
    <property type="match status" value="1"/>
</dbReference>
<evidence type="ECO:0000256" key="5">
    <source>
        <dbReference type="ARBA" id="ARBA00023136"/>
    </source>
</evidence>
<dbReference type="PANTHER" id="PTHR11048">
    <property type="entry name" value="PRENYLTRANSFERASES"/>
    <property type="match status" value="1"/>
</dbReference>
<dbReference type="AlphaFoldDB" id="A0A372INQ9"/>
<protein>
    <submittedName>
        <fullName evidence="7">UbiA family prenyltransferase</fullName>
    </submittedName>
</protein>
<sequence length="483" mass="52988">MQLSSLTPTASQRPLCVDLDGTLVKSDTLLDSILLLVRSRPLAALQLPLWLRFGKAGFKARITSLVSLDVSCLPYNRNLLTYLEEQRGEGRRIYLATGADGQLAERIAAHLGIFDAVLASDGATNLTGKNKLESLQQRFAGEGFDYVGNATPDLPLLAHAGEAMVANPHAALRAGLRSQRITIGREFRDRSPRLRVFRKAVRVHQWAKNVLIFVPLLLAHALQLQTILSAIYAFLAFSLCASATYIVNDLLDIEADRRHHKKRFRPFASGDLSPVAGIGIVALFLAASLTIAAVLLPPDFLGWLLLYLVSTLLYSLWLKRVGLVDVILLSGLYTLRLLAGGAAAQVFFSPWLAGFSIFLFLSLAMVKRFSELQNARAQGSILSNGRGYLLADIEQLRSFGTASAYASVVVFSLYISNGDVMALYRHPGRMWLMTPLMIFWLSRVWLLASRGEMDEDPVIFAVTDRMSLLTGAAAVLIAVLAAF</sequence>
<dbReference type="GO" id="GO:0009247">
    <property type="term" value="P:glycolipid biosynthetic process"/>
    <property type="evidence" value="ECO:0007669"/>
    <property type="project" value="TreeGrafter"/>
</dbReference>
<feature type="transmembrane region" description="Helical" evidence="6">
    <location>
        <begin position="428"/>
        <end position="446"/>
    </location>
</feature>
<dbReference type="Gene3D" id="3.40.50.1000">
    <property type="entry name" value="HAD superfamily/HAD-like"/>
    <property type="match status" value="1"/>
</dbReference>
<keyword evidence="8" id="KW-1185">Reference proteome</keyword>
<keyword evidence="2" id="KW-1003">Cell membrane</keyword>
<evidence type="ECO:0000256" key="2">
    <source>
        <dbReference type="ARBA" id="ARBA00022475"/>
    </source>
</evidence>
<dbReference type="CDD" id="cd13963">
    <property type="entry name" value="PT_UbiA_2"/>
    <property type="match status" value="1"/>
</dbReference>
<name>A0A372INQ9_9BACT</name>